<accession>A0ABU1P1F6</accession>
<dbReference type="NCBIfam" id="TIGR03590">
    <property type="entry name" value="PseG"/>
    <property type="match status" value="1"/>
</dbReference>
<dbReference type="Gene3D" id="3.40.50.11190">
    <property type="match status" value="1"/>
</dbReference>
<keyword evidence="1" id="KW-0378">Hydrolase</keyword>
<dbReference type="RefSeq" id="WP_310501042.1">
    <property type="nucleotide sequence ID" value="NZ_JAVDSB010000011.1"/>
</dbReference>
<evidence type="ECO:0000313" key="2">
    <source>
        <dbReference type="Proteomes" id="UP001267290"/>
    </source>
</evidence>
<gene>
    <name evidence="1" type="ORF">J2736_004785</name>
</gene>
<protein>
    <submittedName>
        <fullName evidence="1">UDP-2,4-diacetamido-2,4, 6-trideoxy-beta-L-altropyranose hydrolase</fullName>
    </submittedName>
</protein>
<dbReference type="Gene3D" id="3.40.50.2000">
    <property type="entry name" value="Glycogen Phosphorylase B"/>
    <property type="match status" value="1"/>
</dbReference>
<dbReference type="InterPro" id="IPR020023">
    <property type="entry name" value="PseG"/>
</dbReference>
<dbReference type="Proteomes" id="UP001267290">
    <property type="component" value="Unassembled WGS sequence"/>
</dbReference>
<sequence length="347" mass="39062">MQVFIRVDGSTSIGTGHVMRCVLLAEMLVKVGAIVSFLMRAEQGHLCDWVADKGFHVFQMREGLFTQSEDEEEVIEILKEQDSVDWLIVDHYGLDAHWEKKIRSYAQHIAVIDDLANRKHDCNLLLDQNYVPNLEQRYDSLVPTSCRLLLGPPYILLRPEFLHERKNIRTRKGDIKRILVFYGGSDPTNETMKVLKAFEVSEASGIKVDVVVGNANPFRAEIKETCTRLGYEYHCQIDYLSSLMSAADFSLGAGGVTMWERCFLGLPTAVTIVADNQRETTEATAQFGAIWNVGFHQKVQVQDYRDVLHKALISSVDLEMMSENALSLLGKSVNTGVHPVVQTILEG</sequence>
<comment type="caution">
    <text evidence="1">The sequence shown here is derived from an EMBL/GenBank/DDBJ whole genome shotgun (WGS) entry which is preliminary data.</text>
</comment>
<name>A0ABU1P1F6_9BACL</name>
<keyword evidence="2" id="KW-1185">Reference proteome</keyword>
<reference evidence="1 2" key="1">
    <citation type="submission" date="2023-07" db="EMBL/GenBank/DDBJ databases">
        <title>Sorghum-associated microbial communities from plants grown in Nebraska, USA.</title>
        <authorList>
            <person name="Schachtman D."/>
        </authorList>
    </citation>
    <scope>NUCLEOTIDE SEQUENCE [LARGE SCALE GENOMIC DNA]</scope>
    <source>
        <strain evidence="1 2">CC258</strain>
    </source>
</reference>
<evidence type="ECO:0000313" key="1">
    <source>
        <dbReference type="EMBL" id="MDR6553578.1"/>
    </source>
</evidence>
<dbReference type="GO" id="GO:0016787">
    <property type="term" value="F:hydrolase activity"/>
    <property type="evidence" value="ECO:0007669"/>
    <property type="project" value="UniProtKB-KW"/>
</dbReference>
<organism evidence="1 2">
    <name type="scientific">Paenibacillus qinlingensis</name>
    <dbReference type="NCBI Taxonomy" id="1837343"/>
    <lineage>
        <taxon>Bacteria</taxon>
        <taxon>Bacillati</taxon>
        <taxon>Bacillota</taxon>
        <taxon>Bacilli</taxon>
        <taxon>Bacillales</taxon>
        <taxon>Paenibacillaceae</taxon>
        <taxon>Paenibacillus</taxon>
    </lineage>
</organism>
<dbReference type="EMBL" id="JAVDSB010000011">
    <property type="protein sequence ID" value="MDR6553578.1"/>
    <property type="molecule type" value="Genomic_DNA"/>
</dbReference>
<proteinExistence type="predicted"/>